<comment type="caution">
    <text evidence="2">The sequence shown here is derived from an EMBL/GenBank/DDBJ whole genome shotgun (WGS) entry which is preliminary data.</text>
</comment>
<name>A0A2A5T4H2_9GAMM</name>
<organism evidence="2 3">
    <name type="scientific">Candidatus Enterovibrio escicola</name>
    <dbReference type="NCBI Taxonomy" id="1927127"/>
    <lineage>
        <taxon>Bacteria</taxon>
        <taxon>Pseudomonadati</taxon>
        <taxon>Pseudomonadota</taxon>
        <taxon>Gammaproteobacteria</taxon>
        <taxon>Vibrionales</taxon>
        <taxon>Vibrionaceae</taxon>
        <taxon>Enterovibrio</taxon>
    </lineage>
</organism>
<dbReference type="Proteomes" id="UP000219020">
    <property type="component" value="Unassembled WGS sequence"/>
</dbReference>
<evidence type="ECO:0000259" key="1">
    <source>
        <dbReference type="Pfam" id="PF13612"/>
    </source>
</evidence>
<reference evidence="3" key="1">
    <citation type="submission" date="2017-04" db="EMBL/GenBank/DDBJ databases">
        <title>Genome evolution of the luminous symbionts of deep sea anglerfish.</title>
        <authorList>
            <person name="Hendry T.A."/>
        </authorList>
    </citation>
    <scope>NUCLEOTIDE SEQUENCE [LARGE SCALE GENOMIC DNA]</scope>
</reference>
<gene>
    <name evidence="2" type="ORF">BTN49_1059</name>
</gene>
<dbReference type="InterPro" id="IPR025668">
    <property type="entry name" value="Tnp_DDE_dom"/>
</dbReference>
<evidence type="ECO:0000313" key="2">
    <source>
        <dbReference type="EMBL" id="PCS23067.1"/>
    </source>
</evidence>
<accession>A0A2A5T4H2</accession>
<sequence length="66" mass="7151">MTTANVDDRKPVLEIVDEILGCLSGDKGYTNGPLERELADKGVTLIMGVKKHETQSDKTLEPPDAP</sequence>
<protein>
    <submittedName>
        <fullName evidence="2">Mobile element protein</fullName>
    </submittedName>
</protein>
<proteinExistence type="predicted"/>
<feature type="domain" description="Transposase DDE" evidence="1">
    <location>
        <begin position="1"/>
        <end position="55"/>
    </location>
</feature>
<dbReference type="AlphaFoldDB" id="A0A2A5T4H2"/>
<dbReference type="Pfam" id="PF13612">
    <property type="entry name" value="DDE_Tnp_1_3"/>
    <property type="match status" value="1"/>
</dbReference>
<dbReference type="RefSeq" id="WP_199399349.1">
    <property type="nucleotide sequence ID" value="NZ_RPGB01000004.1"/>
</dbReference>
<keyword evidence="3" id="KW-1185">Reference proteome</keyword>
<evidence type="ECO:0000313" key="3">
    <source>
        <dbReference type="Proteomes" id="UP000219020"/>
    </source>
</evidence>
<dbReference type="EMBL" id="NBYY01000011">
    <property type="protein sequence ID" value="PCS23067.1"/>
    <property type="molecule type" value="Genomic_DNA"/>
</dbReference>